<reference evidence="2" key="1">
    <citation type="submission" date="2007-07" db="EMBL/GenBank/DDBJ databases">
        <title>PCAP assembly of the Caenorhabditis remanei genome.</title>
        <authorList>
            <consortium name="The Caenorhabditis remanei Sequencing Consortium"/>
            <person name="Wilson R.K."/>
        </authorList>
    </citation>
    <scope>NUCLEOTIDE SEQUENCE [LARGE SCALE GENOMIC DNA]</scope>
    <source>
        <strain evidence="2">PB4641</strain>
    </source>
</reference>
<organism evidence="3">
    <name type="scientific">Caenorhabditis remanei</name>
    <name type="common">Caenorhabditis vulgaris</name>
    <dbReference type="NCBI Taxonomy" id="31234"/>
    <lineage>
        <taxon>Eukaryota</taxon>
        <taxon>Metazoa</taxon>
        <taxon>Ecdysozoa</taxon>
        <taxon>Nematoda</taxon>
        <taxon>Chromadorea</taxon>
        <taxon>Rhabditida</taxon>
        <taxon>Rhabditina</taxon>
        <taxon>Rhabditomorpha</taxon>
        <taxon>Rhabditoidea</taxon>
        <taxon>Rhabditidae</taxon>
        <taxon>Peloderinae</taxon>
        <taxon>Caenorhabditis</taxon>
    </lineage>
</organism>
<dbReference type="InParanoid" id="E3LMB6"/>
<proteinExistence type="predicted"/>
<gene>
    <name evidence="2" type="ORF">CRE_28420</name>
</gene>
<dbReference type="STRING" id="31234.E3LMB6"/>
<accession>E3LMB6</accession>
<dbReference type="PANTHER" id="PTHR21504:SF2">
    <property type="entry name" value="CABIT DOMAIN-CONTAINING PROTEIN"/>
    <property type="match status" value="1"/>
</dbReference>
<dbReference type="PANTHER" id="PTHR21504">
    <property type="entry name" value="IG-LIKE DOMAIN-CONTAINING PROTEIN-RELATED-RELATED"/>
    <property type="match status" value="1"/>
</dbReference>
<dbReference type="EMBL" id="DS268411">
    <property type="protein sequence ID" value="EFP02996.1"/>
    <property type="molecule type" value="Genomic_DNA"/>
</dbReference>
<dbReference type="FunCoup" id="E3LMB6">
    <property type="interactions" value="610"/>
</dbReference>
<dbReference type="OMA" id="AISIRCT"/>
<evidence type="ECO:0000256" key="1">
    <source>
        <dbReference type="SAM" id="MobiDB-lite"/>
    </source>
</evidence>
<feature type="compositionally biased region" description="Acidic residues" evidence="1">
    <location>
        <begin position="400"/>
        <end position="409"/>
    </location>
</feature>
<sequence>MDVDFQTIHCKEFDQKCLLVKLSDGSSKTFSFNVKTMAFEPMCCSDCAPTQMDSDLTPRHTEWCPHTRNTVVFAYNHVLKMELKYRFDCESGSFHEIECKECHLNPAKRTDPKQIVLVATSPKSKRAIVLTMSKKERVQKMQYDEKEKKYVDMEPTPIKSLTLRSVVVQEKETEDVTQFLEDLDLNGKKDEEEAQVMESDLIAMYKEKSRVLPNEIILVAKNRHTGEFGTYVFDRYIHQFLHVNLPDIKIDSERRQIPLQQCIVLTMSSKTQEGINLQHKPGQEGVQKYMYNRQLGIFEAMKETFVIQKATDIDKWIKKVFEECPCYTRKVHGIVDFLRNVKPYMIDQTGVQQKKPEVQLTGLPYSFNLTNPYEPSETATKEEAIPSGITSTSGVSVETDFSEDTDNSEDSSASSSSDTETDDSDSFEIISSEELTQSKE</sequence>
<dbReference type="InterPro" id="IPR039908">
    <property type="entry name" value="Sepa-1"/>
</dbReference>
<evidence type="ECO:0000313" key="2">
    <source>
        <dbReference type="EMBL" id="EFP02996.1"/>
    </source>
</evidence>
<dbReference type="GO" id="GO:0005737">
    <property type="term" value="C:cytoplasm"/>
    <property type="evidence" value="ECO:0007669"/>
    <property type="project" value="EnsemblMetazoa"/>
</dbReference>
<name>E3LMB6_CAERE</name>
<dbReference type="AlphaFoldDB" id="E3LMB6"/>
<dbReference type="HOGENOM" id="CLU_050750_0_0_1"/>
<dbReference type="Proteomes" id="UP000008281">
    <property type="component" value="Unassembled WGS sequence"/>
</dbReference>
<dbReference type="OrthoDB" id="5871171at2759"/>
<dbReference type="eggNOG" id="ENOG502THJM">
    <property type="taxonomic scope" value="Eukaryota"/>
</dbReference>
<keyword evidence="3" id="KW-1185">Reference proteome</keyword>
<evidence type="ECO:0000313" key="3">
    <source>
        <dbReference type="Proteomes" id="UP000008281"/>
    </source>
</evidence>
<dbReference type="GO" id="GO:0006914">
    <property type="term" value="P:autophagy"/>
    <property type="evidence" value="ECO:0007669"/>
    <property type="project" value="InterPro"/>
</dbReference>
<feature type="region of interest" description="Disordered" evidence="1">
    <location>
        <begin position="369"/>
        <end position="440"/>
    </location>
</feature>
<protein>
    <submittedName>
        <fullName evidence="2">Uncharacterized protein</fullName>
    </submittedName>
</protein>